<dbReference type="RefSeq" id="WP_142459110.1">
    <property type="nucleotide sequence ID" value="NZ_FXTJ01000005.1"/>
</dbReference>
<dbReference type="InterPro" id="IPR000792">
    <property type="entry name" value="Tscrpt_reg_LuxR_C"/>
</dbReference>
<dbReference type="Proteomes" id="UP000317484">
    <property type="component" value="Unassembled WGS sequence"/>
</dbReference>
<keyword evidence="3" id="KW-0804">Transcription</keyword>
<dbReference type="Gene3D" id="1.10.10.10">
    <property type="entry name" value="Winged helix-like DNA-binding domain superfamily/Winged helix DNA-binding domain"/>
    <property type="match status" value="1"/>
</dbReference>
<evidence type="ECO:0000256" key="1">
    <source>
        <dbReference type="ARBA" id="ARBA00023015"/>
    </source>
</evidence>
<dbReference type="AlphaFoldDB" id="A0A521EHA7"/>
<dbReference type="PRINTS" id="PR00038">
    <property type="entry name" value="HTHLUXR"/>
</dbReference>
<evidence type="ECO:0000259" key="4">
    <source>
        <dbReference type="PROSITE" id="PS50043"/>
    </source>
</evidence>
<gene>
    <name evidence="5" type="ORF">SAMN06273567_105104</name>
</gene>
<dbReference type="SMART" id="SM00421">
    <property type="entry name" value="HTH_LUXR"/>
    <property type="match status" value="1"/>
</dbReference>
<dbReference type="CDD" id="cd06170">
    <property type="entry name" value="LuxR_C_like"/>
    <property type="match status" value="1"/>
</dbReference>
<sequence length="269" mass="28262">MGTGHLHAHDADDLLTLLRAARSEDPGPVLPWGLLEGLVHLVPCALVVTCRLLDHRDRRTVVVQGVLADGTRGVEHADARALEGPHGRLRSPLTGGPRCVRALRRALTSPFPHPANGGGPAHAAVRTDVPGELVVTMRSPAGPVAHLLLLRTDGEPFPDRDPALLELARPHLVEAWTAAERRRAGIPPLTAREWEVLALAGAGLVPEEIAAALCIAVGTARKHAEHVREKCGAHTLAEAAARCLPQGPGPLFPAARDGLSSPGLSAPGR</sequence>
<dbReference type="InterPro" id="IPR036388">
    <property type="entry name" value="WH-like_DNA-bd_sf"/>
</dbReference>
<keyword evidence="1" id="KW-0805">Transcription regulation</keyword>
<dbReference type="SUPFAM" id="SSF46894">
    <property type="entry name" value="C-terminal effector domain of the bipartite response regulators"/>
    <property type="match status" value="1"/>
</dbReference>
<dbReference type="GO" id="GO:0006355">
    <property type="term" value="P:regulation of DNA-templated transcription"/>
    <property type="evidence" value="ECO:0007669"/>
    <property type="project" value="InterPro"/>
</dbReference>
<evidence type="ECO:0000256" key="2">
    <source>
        <dbReference type="ARBA" id="ARBA00023125"/>
    </source>
</evidence>
<evidence type="ECO:0000313" key="5">
    <source>
        <dbReference type="EMBL" id="SMO83298.1"/>
    </source>
</evidence>
<dbReference type="EMBL" id="FXTJ01000005">
    <property type="protein sequence ID" value="SMO83298.1"/>
    <property type="molecule type" value="Genomic_DNA"/>
</dbReference>
<dbReference type="InterPro" id="IPR016032">
    <property type="entry name" value="Sig_transdc_resp-reg_C-effctor"/>
</dbReference>
<dbReference type="Pfam" id="PF00196">
    <property type="entry name" value="GerE"/>
    <property type="match status" value="1"/>
</dbReference>
<keyword evidence="6" id="KW-1185">Reference proteome</keyword>
<organism evidence="5 6">
    <name type="scientific">Geodermatophilus aquaeductus</name>
    <dbReference type="NCBI Taxonomy" id="1564161"/>
    <lineage>
        <taxon>Bacteria</taxon>
        <taxon>Bacillati</taxon>
        <taxon>Actinomycetota</taxon>
        <taxon>Actinomycetes</taxon>
        <taxon>Geodermatophilales</taxon>
        <taxon>Geodermatophilaceae</taxon>
        <taxon>Geodermatophilus</taxon>
    </lineage>
</organism>
<accession>A0A521EHA7</accession>
<dbReference type="PANTHER" id="PTHR44688:SF16">
    <property type="entry name" value="DNA-BINDING TRANSCRIPTIONAL ACTIVATOR DEVR_DOSR"/>
    <property type="match status" value="1"/>
</dbReference>
<protein>
    <submittedName>
        <fullName evidence="5">Regulatory protein, luxR family</fullName>
    </submittedName>
</protein>
<dbReference type="PANTHER" id="PTHR44688">
    <property type="entry name" value="DNA-BINDING TRANSCRIPTIONAL ACTIVATOR DEVR_DOSR"/>
    <property type="match status" value="1"/>
</dbReference>
<proteinExistence type="predicted"/>
<keyword evidence="2" id="KW-0238">DNA-binding</keyword>
<evidence type="ECO:0000256" key="3">
    <source>
        <dbReference type="ARBA" id="ARBA00023163"/>
    </source>
</evidence>
<reference evidence="5 6" key="1">
    <citation type="submission" date="2017-05" db="EMBL/GenBank/DDBJ databases">
        <authorList>
            <person name="Varghese N."/>
            <person name="Submissions S."/>
        </authorList>
    </citation>
    <scope>NUCLEOTIDE SEQUENCE [LARGE SCALE GENOMIC DNA]</scope>
    <source>
        <strain evidence="5 6">DSM 46834</strain>
    </source>
</reference>
<evidence type="ECO:0000313" key="6">
    <source>
        <dbReference type="Proteomes" id="UP000317484"/>
    </source>
</evidence>
<dbReference type="GO" id="GO:0003677">
    <property type="term" value="F:DNA binding"/>
    <property type="evidence" value="ECO:0007669"/>
    <property type="project" value="UniProtKB-KW"/>
</dbReference>
<name>A0A521EHA7_9ACTN</name>
<dbReference type="PROSITE" id="PS50043">
    <property type="entry name" value="HTH_LUXR_2"/>
    <property type="match status" value="1"/>
</dbReference>
<feature type="domain" description="HTH luxR-type" evidence="4">
    <location>
        <begin position="182"/>
        <end position="247"/>
    </location>
</feature>